<name>A0A4Q9FE19_9FLAO</name>
<proteinExistence type="predicted"/>
<reference evidence="1 2" key="1">
    <citation type="submission" date="2019-02" db="EMBL/GenBank/DDBJ databases">
        <title>Hyunsoonleella sp., isolated from marine sediment.</title>
        <authorList>
            <person name="Liu B.-T."/>
        </authorList>
    </citation>
    <scope>NUCLEOTIDE SEQUENCE [LARGE SCALE GENOMIC DNA]</scope>
    <source>
        <strain evidence="1 2">T58</strain>
    </source>
</reference>
<accession>A0A4Q9FE19</accession>
<dbReference type="RefSeq" id="WP_130964097.1">
    <property type="nucleotide sequence ID" value="NZ_SIRT01000005.1"/>
</dbReference>
<dbReference type="PROSITE" id="PS51257">
    <property type="entry name" value="PROKAR_LIPOPROTEIN"/>
    <property type="match status" value="1"/>
</dbReference>
<sequence>MKKIDFKYHIVFALIGLMYVVMTSCDREVSEDFELATFPNNPEIFTDNPVGLTDEFFESFDPATGANTEAFGVDVNESYAGTTSIRIDVPSITDPNGAYVGGIFRDRGEGRDLTGYDVLTFWAKGSITTSIDVVGFGTDFGLERYVVNLRDIELSTDWRKYYIPIPDPSKLVQERGLFAFSAGTQKTNGVGYTFWIDELRFEKLGTVAQPRPSILGGQDQTAQANIDTSVPLLGFAQKMSLPNGQDVTVEAAPAYFDFETSNPFVASVDEKGVVSIDGLGEVDPNTGLVDNTAKITASLGGIEAAGSLTVEAVNLAVISIFSDVFANVPVDNYNGFYLDGFQTTLGGRVEVDGNNIIDYTLLNFVAIEFYGRDGSGVQPVDATEMTHLHIDIRANEIVEASDFFRIELFNNFTLSNSESGSFNITGNDLQSNEWVQFDIPLSSFSGLNNRDALGAFIFVTDNTIANVSLDNIYFYAEQ</sequence>
<dbReference type="SUPFAM" id="SSF49785">
    <property type="entry name" value="Galactose-binding domain-like"/>
    <property type="match status" value="2"/>
</dbReference>
<keyword evidence="2" id="KW-1185">Reference proteome</keyword>
<organism evidence="1 2">
    <name type="scientific">Hyunsoonleella flava</name>
    <dbReference type="NCBI Taxonomy" id="2527939"/>
    <lineage>
        <taxon>Bacteria</taxon>
        <taxon>Pseudomonadati</taxon>
        <taxon>Bacteroidota</taxon>
        <taxon>Flavobacteriia</taxon>
        <taxon>Flavobacteriales</taxon>
        <taxon>Flavobacteriaceae</taxon>
    </lineage>
</organism>
<dbReference type="EMBL" id="SIRT01000005">
    <property type="protein sequence ID" value="TBN04026.1"/>
    <property type="molecule type" value="Genomic_DNA"/>
</dbReference>
<evidence type="ECO:0000313" key="1">
    <source>
        <dbReference type="EMBL" id="TBN04026.1"/>
    </source>
</evidence>
<evidence type="ECO:0000313" key="2">
    <source>
        <dbReference type="Proteomes" id="UP000291142"/>
    </source>
</evidence>
<dbReference type="AlphaFoldDB" id="A0A4Q9FE19"/>
<dbReference type="OrthoDB" id="5381604at2"/>
<dbReference type="InterPro" id="IPR008979">
    <property type="entry name" value="Galactose-bd-like_sf"/>
</dbReference>
<dbReference type="Gene3D" id="2.60.40.1080">
    <property type="match status" value="1"/>
</dbReference>
<dbReference type="Proteomes" id="UP000291142">
    <property type="component" value="Unassembled WGS sequence"/>
</dbReference>
<comment type="caution">
    <text evidence="1">The sequence shown here is derived from an EMBL/GenBank/DDBJ whole genome shotgun (WGS) entry which is preliminary data.</text>
</comment>
<protein>
    <submittedName>
        <fullName evidence="1">Carbohydrate-binding protein</fullName>
    </submittedName>
</protein>
<dbReference type="Gene3D" id="2.60.120.430">
    <property type="entry name" value="Galactose-binding lectin"/>
    <property type="match status" value="2"/>
</dbReference>
<gene>
    <name evidence="1" type="ORF">EYD45_08420</name>
</gene>